<accession>A0A819Y133</accession>
<evidence type="ECO:0000313" key="2">
    <source>
        <dbReference type="EMBL" id="CAF4143270.1"/>
    </source>
</evidence>
<dbReference type="AlphaFoldDB" id="A0A819Y133"/>
<dbReference type="Proteomes" id="UP000663881">
    <property type="component" value="Unassembled WGS sequence"/>
</dbReference>
<feature type="compositionally biased region" description="Basic and acidic residues" evidence="1">
    <location>
        <begin position="11"/>
        <end position="20"/>
    </location>
</feature>
<feature type="region of interest" description="Disordered" evidence="1">
    <location>
        <begin position="1"/>
        <end position="20"/>
    </location>
</feature>
<evidence type="ECO:0000256" key="1">
    <source>
        <dbReference type="SAM" id="MobiDB-lite"/>
    </source>
</evidence>
<feature type="non-terminal residue" evidence="2">
    <location>
        <position position="20"/>
    </location>
</feature>
<sequence length="20" mass="2383">MGNYLENFRGNADDDRPREI</sequence>
<dbReference type="EMBL" id="CAJOAY010006530">
    <property type="protein sequence ID" value="CAF4143270.1"/>
    <property type="molecule type" value="Genomic_DNA"/>
</dbReference>
<reference evidence="2" key="1">
    <citation type="submission" date="2021-02" db="EMBL/GenBank/DDBJ databases">
        <authorList>
            <person name="Nowell W R."/>
        </authorList>
    </citation>
    <scope>NUCLEOTIDE SEQUENCE</scope>
</reference>
<name>A0A819Y133_9BILA</name>
<organism evidence="2 3">
    <name type="scientific">Adineta steineri</name>
    <dbReference type="NCBI Taxonomy" id="433720"/>
    <lineage>
        <taxon>Eukaryota</taxon>
        <taxon>Metazoa</taxon>
        <taxon>Spiralia</taxon>
        <taxon>Gnathifera</taxon>
        <taxon>Rotifera</taxon>
        <taxon>Eurotatoria</taxon>
        <taxon>Bdelloidea</taxon>
        <taxon>Adinetida</taxon>
        <taxon>Adinetidae</taxon>
        <taxon>Adineta</taxon>
    </lineage>
</organism>
<proteinExistence type="predicted"/>
<evidence type="ECO:0000313" key="3">
    <source>
        <dbReference type="Proteomes" id="UP000663881"/>
    </source>
</evidence>
<protein>
    <submittedName>
        <fullName evidence="2">Uncharacterized protein</fullName>
    </submittedName>
</protein>
<gene>
    <name evidence="2" type="ORF">OKA104_LOCUS37867</name>
</gene>
<comment type="caution">
    <text evidence="2">The sequence shown here is derived from an EMBL/GenBank/DDBJ whole genome shotgun (WGS) entry which is preliminary data.</text>
</comment>